<dbReference type="OrthoDB" id="9757917at2"/>
<sequence length="1696" mass="193697">MSEMNHTGTLEANENRAKLISDRINILRPKLLDLTRRNPLISTKFSERSNSLIRIVDEIPELLLKSLVSCQMRIVPLPDLGTDPSDEQTSIFQNSLAGARLNDEIYLSKLDEIDSESDEAPNLLAQTERELKDRLREQLNLPPRQTKNNLSLQQHAINHGISPNYELFLEGHQAVDGRHSDQDIQTLLLPDILERRLNALCAKEKTWKEETGISVLHAAFGFLEWEDGNNSSTQFSPLVLIPVYIDKKRTRNGQEFWVIGDETEVQENKILAEKLRLEFNIILPEYTNQGLEKYFEEVSKPRPKNMTWRIRRWATIGVFPSARLAMYHDLEPDGWDFASHEVVSLLFGGTETGHDALPFGEEYHIDEPEIESKVPFIIADVDSSQFSTIVDVASGKNLAVEGPPGTGKSQTIVNTIATSLSLGLKVLFVAEKSAALEVVGSRLDAYGIGNFLLPLQANRSGKEQVISSIRNRLEMKPCANPLELDHAVKQFKDTRQKLKLYVDILSSTYGKTDLTIYEVLGRSIKFTDLINNLPEKIKKLTIPDTKIITSEKLTDILSLCKRVEEAWEATLLYPDSWNIIQIPNIDPFLADELIDLAFEIATLFAEADKQRQSLIEFRLSPVIGNERLSKISTAIKNTQEISNRDIDIATKLTSNEIIGVIKNFLNEARLWRDKRESIVELFKIDLDSVVIEELYLLKELCLKYQIESLNEQVFESLILKYKKCLEDNIQSEKICNTVINISESLGKITVHDLIKMFDIISGISKQVLSVRKSDFDDPITHVLIEKQASQALALKKTRALLDEEFNLSMLPESELTNHHAETLRQSGLLSFFSKKYRQAKQFYKFVSKNKKFNRLYATQKLSQLGQWQLDVKVFGENVAMKNILGSHYFGIETDFSPFEEVISLFNYLDHEFSGPDYIDLRNFLKFADNEIIQSIPIIEKNHPLYEIEDTTLANVAERISVLQDQVKDCESDVIQLKKIIKVFNDSEKISKEQIIELPLIFEQLLKTRENLRHNDDIKGVLGLAYKAELTDEHELESCFVLATNLIELNENERQAFLYSAKQGFIKKLETQVSCVTDCDAQALTSLEKIAVKTNTMPERWLDNMTYLAFSKWMEQASKNKDGLVAYSRFISAKNNLKQDRYIEQIELILSEKYSNLCEIIEALITREMAREIYKSNGEILASYNGSNLDTLRKRLQEADRAVIKLSRQRLQSELYNKACPPLGIGFGRKSEFTELALLRNEISKKQRHIPIRNLTKRAARALLEIKPCWMMSPLAVAQYLPRGGVEFDLVIIDEASQMTPEDSVGALIRAKQAMVVGDTNQLPPTGFFRKMLEDESADEDEKVTEESILEMANASFTPARRLRWHYRSRHSGLISFSNKHVYNDDLVVFPSAQEDHPHMGISYIKVNGIYSSGTNPKEAMFMIDAIIDFMRIHTDKSLGVVLMNQKQRDLLLDEMNYALEQHPQAREYIERWDVANDGLESFFIKNLENVQGDERDVIFIGTVYGAEKEGAPVMQCFGPINGIAGKRRLNVLFSRAKERIVTFSSMTAADIRAEEESNPGVYMLKCWLEYSSSGILEAGQYTEKEPDSDFEEHVIKQIKSIGCVAIPQVGVKGYSIDIGIKHPDWPHGFIMGVECDGASYHSSRSARDRDRLRQEVLEGLGWNLYRIWSTDWFEDQRRETEKLRRAIHTRLSQLVN</sequence>
<dbReference type="InterPro" id="IPR041679">
    <property type="entry name" value="DNA2/NAM7-like_C"/>
</dbReference>
<evidence type="ECO:0000313" key="5">
    <source>
        <dbReference type="Proteomes" id="UP000054618"/>
    </source>
</evidence>
<dbReference type="Pfam" id="PF13195">
    <property type="entry name" value="DUF4011"/>
    <property type="match status" value="1"/>
</dbReference>
<dbReference type="Gene3D" id="3.40.50.300">
    <property type="entry name" value="P-loop containing nucleotide triphosphate hydrolases"/>
    <property type="match status" value="3"/>
</dbReference>
<feature type="domain" description="Restriction endonuclease type II-like" evidence="3">
    <location>
        <begin position="1590"/>
        <end position="1687"/>
    </location>
</feature>
<dbReference type="Pfam" id="PF13087">
    <property type="entry name" value="AAA_12"/>
    <property type="match status" value="1"/>
</dbReference>
<dbReference type="Pfam" id="PF13086">
    <property type="entry name" value="AAA_11"/>
    <property type="match status" value="1"/>
</dbReference>
<evidence type="ECO:0000313" key="4">
    <source>
        <dbReference type="EMBL" id="KTD46064.1"/>
    </source>
</evidence>
<organism evidence="4 5">
    <name type="scientific">Legionella quinlivanii</name>
    <dbReference type="NCBI Taxonomy" id="45073"/>
    <lineage>
        <taxon>Bacteria</taxon>
        <taxon>Pseudomonadati</taxon>
        <taxon>Pseudomonadota</taxon>
        <taxon>Gammaproteobacteria</taxon>
        <taxon>Legionellales</taxon>
        <taxon>Legionellaceae</taxon>
        <taxon>Legionella</taxon>
    </lineage>
</organism>
<reference evidence="4 5" key="1">
    <citation type="submission" date="2015-11" db="EMBL/GenBank/DDBJ databases">
        <title>Genomic analysis of 38 Legionella species identifies large and diverse effector repertoires.</title>
        <authorList>
            <person name="Burstein D."/>
            <person name="Amaro F."/>
            <person name="Zusman T."/>
            <person name="Lifshitz Z."/>
            <person name="Cohen O."/>
            <person name="Gilbert J.A."/>
            <person name="Pupko T."/>
            <person name="Shuman H.A."/>
            <person name="Segal G."/>
        </authorList>
    </citation>
    <scope>NUCLEOTIDE SEQUENCE [LARGE SCALE GENOMIC DNA]</scope>
    <source>
        <strain evidence="4 5">CDC#1442-AUS-E</strain>
    </source>
</reference>
<proteinExistence type="predicted"/>
<dbReference type="Pfam" id="PF18741">
    <property type="entry name" value="MTES_1575"/>
    <property type="match status" value="1"/>
</dbReference>
<dbReference type="SUPFAM" id="SSF52980">
    <property type="entry name" value="Restriction endonuclease-like"/>
    <property type="match status" value="1"/>
</dbReference>
<dbReference type="SUPFAM" id="SSF52540">
    <property type="entry name" value="P-loop containing nucleoside triphosphate hydrolases"/>
    <property type="match status" value="1"/>
</dbReference>
<dbReference type="PANTHER" id="PTHR10887:SF495">
    <property type="entry name" value="HELICASE SENATAXIN ISOFORM X1-RELATED"/>
    <property type="match status" value="1"/>
</dbReference>
<evidence type="ECO:0008006" key="6">
    <source>
        <dbReference type="Google" id="ProtNLM"/>
    </source>
</evidence>
<evidence type="ECO:0000259" key="3">
    <source>
        <dbReference type="Pfam" id="PF18741"/>
    </source>
</evidence>
<dbReference type="InterPro" id="IPR047187">
    <property type="entry name" value="SF1_C_Upf1"/>
</dbReference>
<dbReference type="CDD" id="cd18808">
    <property type="entry name" value="SF1_C_Upf1"/>
    <property type="match status" value="1"/>
</dbReference>
<dbReference type="RefSeq" id="WP_083499285.1">
    <property type="nucleotide sequence ID" value="NZ_CAAAIK010000038.1"/>
</dbReference>
<name>A0A0W0XNY9_9GAMM</name>
<dbReference type="InterPro" id="IPR045055">
    <property type="entry name" value="DNA2/NAM7-like"/>
</dbReference>
<dbReference type="InterPro" id="IPR049468">
    <property type="entry name" value="Restrct_endonuc-II-like_dom"/>
</dbReference>
<dbReference type="Proteomes" id="UP000054618">
    <property type="component" value="Unassembled WGS sequence"/>
</dbReference>
<dbReference type="PANTHER" id="PTHR10887">
    <property type="entry name" value="DNA2/NAM7 HELICASE FAMILY"/>
    <property type="match status" value="1"/>
</dbReference>
<dbReference type="PATRIC" id="fig|45073.5.peg.2714"/>
<protein>
    <recommendedName>
        <fullName evidence="6">RAP domain-containing protein</fullName>
    </recommendedName>
</protein>
<accession>A0A0W0XNY9</accession>
<gene>
    <name evidence="4" type="ORF">Lqui_2554</name>
</gene>
<feature type="domain" description="DNA2/NAM7 helicase helicase" evidence="1">
    <location>
        <begin position="1286"/>
        <end position="1325"/>
    </location>
</feature>
<dbReference type="GO" id="GO:0004386">
    <property type="term" value="F:helicase activity"/>
    <property type="evidence" value="ECO:0007669"/>
    <property type="project" value="InterPro"/>
</dbReference>
<keyword evidence="5" id="KW-1185">Reference proteome</keyword>
<dbReference type="InterPro" id="IPR025103">
    <property type="entry name" value="DUF4011"/>
</dbReference>
<comment type="caution">
    <text evidence="4">The sequence shown here is derived from an EMBL/GenBank/DDBJ whole genome shotgun (WGS) entry which is preliminary data.</text>
</comment>
<evidence type="ECO:0000259" key="2">
    <source>
        <dbReference type="Pfam" id="PF13087"/>
    </source>
</evidence>
<evidence type="ECO:0000259" key="1">
    <source>
        <dbReference type="Pfam" id="PF13086"/>
    </source>
</evidence>
<dbReference type="EMBL" id="LNYS01000024">
    <property type="protein sequence ID" value="KTD46064.1"/>
    <property type="molecule type" value="Genomic_DNA"/>
</dbReference>
<feature type="domain" description="DNA2/NAM7 helicase-like C-terminal" evidence="2">
    <location>
        <begin position="1346"/>
        <end position="1543"/>
    </location>
</feature>
<dbReference type="Gene3D" id="3.40.960.10">
    <property type="entry name" value="VSR Endonuclease"/>
    <property type="match status" value="1"/>
</dbReference>
<dbReference type="InterPro" id="IPR041677">
    <property type="entry name" value="DNA2/NAM7_AAA_11"/>
</dbReference>
<dbReference type="FunFam" id="3.40.960.10:FF:000002">
    <property type="entry name" value="DNA helicase related protein"/>
    <property type="match status" value="1"/>
</dbReference>
<dbReference type="STRING" id="45073.Lqui_2554"/>
<dbReference type="InterPro" id="IPR011335">
    <property type="entry name" value="Restrct_endonuc-II-like"/>
</dbReference>
<dbReference type="InterPro" id="IPR027417">
    <property type="entry name" value="P-loop_NTPase"/>
</dbReference>